<evidence type="ECO:0000313" key="2">
    <source>
        <dbReference type="EMBL" id="GEM07825.1"/>
    </source>
</evidence>
<organism evidence="2 3">
    <name type="scientific">Rhodotorula toruloides</name>
    <name type="common">Yeast</name>
    <name type="synonym">Rhodosporidium toruloides</name>
    <dbReference type="NCBI Taxonomy" id="5286"/>
    <lineage>
        <taxon>Eukaryota</taxon>
        <taxon>Fungi</taxon>
        <taxon>Dikarya</taxon>
        <taxon>Basidiomycota</taxon>
        <taxon>Pucciniomycotina</taxon>
        <taxon>Microbotryomycetes</taxon>
        <taxon>Sporidiobolales</taxon>
        <taxon>Sporidiobolaceae</taxon>
        <taxon>Rhodotorula</taxon>
    </lineage>
</organism>
<feature type="region of interest" description="Disordered" evidence="1">
    <location>
        <begin position="15"/>
        <end position="40"/>
    </location>
</feature>
<keyword evidence="2" id="KW-0830">Ubiquinone</keyword>
<dbReference type="PANTHER" id="PTHR42100:SF1">
    <property type="entry name" value="OXIDOREDUCTASE 178 KDA SUBUNIT, PUTATIVE (AFU_ORTHOLOGUE AFUA_8G04320)-RELATED"/>
    <property type="match status" value="1"/>
</dbReference>
<dbReference type="OrthoDB" id="2120038at2759"/>
<reference evidence="2 3" key="1">
    <citation type="submission" date="2019-07" db="EMBL/GenBank/DDBJ databases">
        <title>Rhodotorula toruloides NBRC10032 genome sequencing.</title>
        <authorList>
            <person name="Shida Y."/>
            <person name="Takaku H."/>
            <person name="Ogasawara W."/>
            <person name="Mori K."/>
        </authorList>
    </citation>
    <scope>NUCLEOTIDE SEQUENCE [LARGE SCALE GENOMIC DNA]</scope>
    <source>
        <strain evidence="2 3">NBRC10032</strain>
    </source>
</reference>
<name>A0A511KCW9_RHOTO</name>
<sequence length="176" mass="19777">MSRAALALLPRTAARRAPARRVQQLASRRPASTHAHSAAETEYYPPETFNKPFWRNLSLIAVGTFLYSRYAPDDALQKVEDAVDERTPNWLSRYLSHNFGVDGSQYKERNDEHIQLVKKQADAKLLTQSATKPVMNRIRYVGSFEQASPYNIEIGSQADLSDLIVKSAKDDAAALQ</sequence>
<comment type="caution">
    <text evidence="2">The sequence shown here is derived from an EMBL/GenBank/DDBJ whole genome shotgun (WGS) entry which is preliminary data.</text>
</comment>
<accession>A0A511KCW9</accession>
<dbReference type="InterPro" id="IPR034444">
    <property type="entry name" value="Nuo17.8"/>
</dbReference>
<dbReference type="PANTHER" id="PTHR42100">
    <property type="entry name" value="OXIDOREDUCTASE 178 KDA SUBUNIT, PUTATIVE (AFU_ORTHOLOGUE AFUA_8G04320)-RELATED"/>
    <property type="match status" value="1"/>
</dbReference>
<proteinExistence type="predicted"/>
<gene>
    <name evidence="2" type="ORF">Rt10032_c04g1842</name>
</gene>
<evidence type="ECO:0000313" key="3">
    <source>
        <dbReference type="Proteomes" id="UP000321518"/>
    </source>
</evidence>
<evidence type="ECO:0000256" key="1">
    <source>
        <dbReference type="SAM" id="MobiDB-lite"/>
    </source>
</evidence>
<dbReference type="AlphaFoldDB" id="A0A511KCW9"/>
<dbReference type="GO" id="GO:0005739">
    <property type="term" value="C:mitochondrion"/>
    <property type="evidence" value="ECO:0007669"/>
    <property type="project" value="InterPro"/>
</dbReference>
<dbReference type="Proteomes" id="UP000321518">
    <property type="component" value="Unassembled WGS sequence"/>
</dbReference>
<protein>
    <submittedName>
        <fullName evidence="2">NADH-ubiquinone oxidoreductase</fullName>
    </submittedName>
</protein>
<dbReference type="EMBL" id="BJWK01000004">
    <property type="protein sequence ID" value="GEM07825.1"/>
    <property type="molecule type" value="Genomic_DNA"/>
</dbReference>